<evidence type="ECO:0000259" key="11">
    <source>
        <dbReference type="Pfam" id="PF00694"/>
    </source>
</evidence>
<evidence type="ECO:0000256" key="5">
    <source>
        <dbReference type="ARBA" id="ARBA00023014"/>
    </source>
</evidence>
<dbReference type="GO" id="GO:0006099">
    <property type="term" value="P:tricarboxylic acid cycle"/>
    <property type="evidence" value="ECO:0007669"/>
    <property type="project" value="InterPro"/>
</dbReference>
<evidence type="ECO:0000256" key="2">
    <source>
        <dbReference type="ARBA" id="ARBA00022723"/>
    </source>
</evidence>
<dbReference type="FunFam" id="3.30.499.10:FF:000003">
    <property type="entry name" value="Aconitate hydratase, mitochondrial"/>
    <property type="match status" value="1"/>
</dbReference>
<evidence type="ECO:0000256" key="8">
    <source>
        <dbReference type="RuleBase" id="RU362107"/>
    </source>
</evidence>
<keyword evidence="6 8" id="KW-0496">Mitochondrion</keyword>
<dbReference type="GO" id="GO:0005739">
    <property type="term" value="C:mitochondrion"/>
    <property type="evidence" value="ECO:0007669"/>
    <property type="project" value="UniProtKB-SubCell"/>
</dbReference>
<dbReference type="InterPro" id="IPR015928">
    <property type="entry name" value="Aconitase/3IPM_dehydase_swvl"/>
</dbReference>
<evidence type="ECO:0000256" key="1">
    <source>
        <dbReference type="ARBA" id="ARBA00004173"/>
    </source>
</evidence>
<gene>
    <name evidence="12" type="ORF">CI109_105379</name>
</gene>
<protein>
    <recommendedName>
        <fullName evidence="8">Aconitate hydratase, mitochondrial</fullName>
        <shortName evidence="8">Aconitase</shortName>
        <ecNumber evidence="8">4.2.1.-</ecNumber>
    </recommendedName>
</protein>
<dbReference type="InterPro" id="IPR000573">
    <property type="entry name" value="AconitaseA/IPMdHydase_ssu_swvl"/>
</dbReference>
<dbReference type="InterPro" id="IPR015932">
    <property type="entry name" value="Aconitase_dom2"/>
</dbReference>
<dbReference type="GO" id="GO:0005829">
    <property type="term" value="C:cytosol"/>
    <property type="evidence" value="ECO:0007669"/>
    <property type="project" value="TreeGrafter"/>
</dbReference>
<feature type="compositionally biased region" description="Polar residues" evidence="9">
    <location>
        <begin position="1"/>
        <end position="19"/>
    </location>
</feature>
<keyword evidence="3 8" id="KW-0809">Transit peptide</keyword>
<dbReference type="Gene3D" id="3.30.499.10">
    <property type="entry name" value="Aconitase, domain 3"/>
    <property type="match status" value="2"/>
</dbReference>
<dbReference type="EC" id="4.2.1.-" evidence="8"/>
<reference evidence="12" key="2">
    <citation type="submission" date="2024-01" db="EMBL/GenBank/DDBJ databases">
        <title>Comparative genomics of Cryptococcus and Kwoniella reveals pathogenesis evolution and contrasting modes of karyotype evolution via chromosome fusion or intercentromeric recombination.</title>
        <authorList>
            <person name="Coelho M.A."/>
            <person name="David-Palma M."/>
            <person name="Shea T."/>
            <person name="Bowers K."/>
            <person name="McGinley-Smith S."/>
            <person name="Mohammad A.W."/>
            <person name="Gnirke A."/>
            <person name="Yurkov A.M."/>
            <person name="Nowrousian M."/>
            <person name="Sun S."/>
            <person name="Cuomo C.A."/>
            <person name="Heitman J."/>
        </authorList>
    </citation>
    <scope>NUCLEOTIDE SEQUENCE</scope>
    <source>
        <strain evidence="12">CBS 12478</strain>
    </source>
</reference>
<reference evidence="12" key="1">
    <citation type="submission" date="2017-08" db="EMBL/GenBank/DDBJ databases">
        <authorList>
            <person name="Cuomo C."/>
            <person name="Billmyre B."/>
            <person name="Heitman J."/>
        </authorList>
    </citation>
    <scope>NUCLEOTIDE SEQUENCE</scope>
    <source>
        <strain evidence="12">CBS 12478</strain>
    </source>
</reference>
<evidence type="ECO:0000259" key="10">
    <source>
        <dbReference type="Pfam" id="PF00330"/>
    </source>
</evidence>
<keyword evidence="4 8" id="KW-0408">Iron</keyword>
<dbReference type="InterPro" id="IPR036008">
    <property type="entry name" value="Aconitase_4Fe-4S_dom"/>
</dbReference>
<dbReference type="FunFam" id="3.20.19.10:FF:000002">
    <property type="entry name" value="Aconitate hydratase, mitochondrial"/>
    <property type="match status" value="1"/>
</dbReference>
<dbReference type="PANTHER" id="PTHR43160:SF2">
    <property type="entry name" value="HOMOCITRATE DEHYDRATASE, MITOCHONDRIAL"/>
    <property type="match status" value="1"/>
</dbReference>
<dbReference type="EMBL" id="CP144059">
    <property type="protein sequence ID" value="WWD20901.1"/>
    <property type="molecule type" value="Genomic_DNA"/>
</dbReference>
<dbReference type="Proteomes" id="UP000322225">
    <property type="component" value="Chromosome 9"/>
</dbReference>
<feature type="region of interest" description="Disordered" evidence="9">
    <location>
        <begin position="1"/>
        <end position="23"/>
    </location>
</feature>
<proteinExistence type="inferred from homology"/>
<dbReference type="Pfam" id="PF00694">
    <property type="entry name" value="Aconitase_C"/>
    <property type="match status" value="1"/>
</dbReference>
<evidence type="ECO:0000256" key="7">
    <source>
        <dbReference type="ARBA" id="ARBA00023239"/>
    </source>
</evidence>
<dbReference type="SUPFAM" id="SSF52016">
    <property type="entry name" value="LeuD/IlvD-like"/>
    <property type="match status" value="1"/>
</dbReference>
<dbReference type="InterPro" id="IPR050926">
    <property type="entry name" value="Aconitase/IPM_isomerase"/>
</dbReference>
<comment type="subcellular location">
    <subcellularLocation>
        <location evidence="1 8">Mitochondrion</location>
    </subcellularLocation>
</comment>
<dbReference type="Gene3D" id="3.20.19.10">
    <property type="entry name" value="Aconitase, domain 4"/>
    <property type="match status" value="1"/>
</dbReference>
<evidence type="ECO:0000256" key="3">
    <source>
        <dbReference type="ARBA" id="ARBA00022946"/>
    </source>
</evidence>
<keyword evidence="7 8" id="KW-0456">Lyase</keyword>
<keyword evidence="2 8" id="KW-0479">Metal-binding</keyword>
<evidence type="ECO:0000256" key="6">
    <source>
        <dbReference type="ARBA" id="ARBA00023128"/>
    </source>
</evidence>
<feature type="domain" description="Aconitase A/isopropylmalate dehydratase small subunit swivel" evidence="11">
    <location>
        <begin position="611"/>
        <end position="736"/>
    </location>
</feature>
<keyword evidence="5 8" id="KW-0411">Iron-sulfur</keyword>
<dbReference type="GO" id="GO:0046872">
    <property type="term" value="F:metal ion binding"/>
    <property type="evidence" value="ECO:0007669"/>
    <property type="project" value="UniProtKB-UniRule"/>
</dbReference>
<evidence type="ECO:0000313" key="13">
    <source>
        <dbReference type="Proteomes" id="UP000322225"/>
    </source>
</evidence>
<dbReference type="NCBIfam" id="NF005558">
    <property type="entry name" value="PRK07229.1"/>
    <property type="match status" value="1"/>
</dbReference>
<dbReference type="GeneID" id="43591613"/>
<evidence type="ECO:0000256" key="4">
    <source>
        <dbReference type="ARBA" id="ARBA00023004"/>
    </source>
</evidence>
<feature type="domain" description="Aconitase/3-isopropylmalate dehydratase large subunit alpha/beta/alpha" evidence="10">
    <location>
        <begin position="86"/>
        <end position="527"/>
    </location>
</feature>
<dbReference type="PRINTS" id="PR00415">
    <property type="entry name" value="ACONITASE"/>
</dbReference>
<sequence>MSTGSNIADPNSSPPSSTQQRDKMAILSRARASSSLPRRLARTFATPAALPVKDCTSITPPYSRLLKTLDEVRDVLPKGSKLTLAEKILYAHLRNPEESLGGGGKVRGERYLKLRPDRVAMQDASAQMALLQFMTCRLPSCAVPASIHCDHLIQAQTGAESDLSRSIEANREVFDFLESAALKYGIEFWRPGSGIIHQIVLENYAAPGLLMLGTDSHTPNAGGLGMLAIGVGGADAVDALTDTPWELKAPLVTGIKLTGELKGWATPKDLILHLAGKLTVRGGTGRILEYFGPGVSAQSCTGLATIANMGAEVGATTSTFPYSDNMRQYLHATGRGPVAEAADQAAKNGFLQADEGAEYDEVIEINLSELEPHLNGPFTPDLATPLSGFSSFLNENKYPTTLSSALIGSCTNSSYEDMSRVASIAEQAKAAGLKSKVPFLVTPGSELIRATIERDGLQGTLEDVGATVLANACGPCIGQWKRDEKKGEDNAILTSFNRNFKARNDGNLKTMNFLASPEIVTAMAFSGDLNFNPATDSIPTPNGPFKFTPPSGDRLPPTGYTPGDLSYAPQPSPKPVPETEIAISPSSTRLEILEPFGTNFAGGKGELPEMTCLMRVRGKCTTDHISAAGAWLKYKGHLSNISENTLMTAVNDEGGQINVARDASGEETIPRTMQKYQARNEPWMLVVDDNYGEGSAREHAALQPRFYGCGMIVARSFARIHETNLKKQGILPLWFVNKDDYSKISALDKVTTSGLTSILDGTSTTPIVTLKVEKPNGEKVEIEARHTLSTDQIEWLRAGSALNWIGEQARKTGKA</sequence>
<comment type="similarity">
    <text evidence="8">Belongs to the aconitase/IPM isomerase family.</text>
</comment>
<dbReference type="Pfam" id="PF00330">
    <property type="entry name" value="Aconitase"/>
    <property type="match status" value="1"/>
</dbReference>
<accession>A0AAJ8LPF1</accession>
<evidence type="ECO:0000256" key="9">
    <source>
        <dbReference type="SAM" id="MobiDB-lite"/>
    </source>
</evidence>
<comment type="cofactor">
    <cofactor evidence="8">
        <name>[4Fe-4S] cluster</name>
        <dbReference type="ChEBI" id="CHEBI:49883"/>
    </cofactor>
    <text evidence="8">Binds 1 [4Fe-4S] cluster per subunit.</text>
</comment>
<dbReference type="InterPro" id="IPR001030">
    <property type="entry name" value="Acoase/IPM_deHydtase_lsu_aba"/>
</dbReference>
<evidence type="ECO:0000313" key="12">
    <source>
        <dbReference type="EMBL" id="WWD20901.1"/>
    </source>
</evidence>
<dbReference type="Gene3D" id="3.40.1060.10">
    <property type="entry name" value="Aconitase, Domain 2"/>
    <property type="match status" value="1"/>
</dbReference>
<dbReference type="InterPro" id="IPR018136">
    <property type="entry name" value="Aconitase_4Fe-4S_BS"/>
</dbReference>
<dbReference type="AlphaFoldDB" id="A0AAJ8LPF1"/>
<name>A0AAJ8LPF1_9TREE</name>
<dbReference type="FunFam" id="3.40.1060.10:FF:000001">
    <property type="entry name" value="Aconitate hydratase, mitochondrial"/>
    <property type="match status" value="1"/>
</dbReference>
<organism evidence="12 13">
    <name type="scientific">Kwoniella shandongensis</name>
    <dbReference type="NCBI Taxonomy" id="1734106"/>
    <lineage>
        <taxon>Eukaryota</taxon>
        <taxon>Fungi</taxon>
        <taxon>Dikarya</taxon>
        <taxon>Basidiomycota</taxon>
        <taxon>Agaricomycotina</taxon>
        <taxon>Tremellomycetes</taxon>
        <taxon>Tremellales</taxon>
        <taxon>Cryptococcaceae</taxon>
        <taxon>Kwoniella</taxon>
    </lineage>
</organism>
<keyword evidence="13" id="KW-1185">Reference proteome</keyword>
<dbReference type="InterPro" id="IPR015931">
    <property type="entry name" value="Acnase/IPM_dHydase_lsu_aba_1/3"/>
</dbReference>
<dbReference type="NCBIfam" id="TIGR01340">
    <property type="entry name" value="aconitase_mito"/>
    <property type="match status" value="1"/>
</dbReference>
<dbReference type="PANTHER" id="PTHR43160">
    <property type="entry name" value="ACONITATE HYDRATASE B"/>
    <property type="match status" value="1"/>
</dbReference>
<dbReference type="SUPFAM" id="SSF53732">
    <property type="entry name" value="Aconitase iron-sulfur domain"/>
    <property type="match status" value="1"/>
</dbReference>
<dbReference type="GO" id="GO:0051539">
    <property type="term" value="F:4 iron, 4 sulfur cluster binding"/>
    <property type="evidence" value="ECO:0007669"/>
    <property type="project" value="UniProtKB-UniRule"/>
</dbReference>
<feature type="region of interest" description="Disordered" evidence="9">
    <location>
        <begin position="535"/>
        <end position="561"/>
    </location>
</feature>
<dbReference type="FunFam" id="3.30.499.10:FF:000004">
    <property type="entry name" value="Aconitate hydratase, mitochondrial"/>
    <property type="match status" value="1"/>
</dbReference>
<dbReference type="InterPro" id="IPR006248">
    <property type="entry name" value="Aconitase_mito-like"/>
</dbReference>
<dbReference type="KEGG" id="ksn:43591613"/>
<dbReference type="GO" id="GO:0003994">
    <property type="term" value="F:aconitate hydratase activity"/>
    <property type="evidence" value="ECO:0007669"/>
    <property type="project" value="InterPro"/>
</dbReference>
<dbReference type="RefSeq" id="XP_031858271.2">
    <property type="nucleotide sequence ID" value="XM_032007445.2"/>
</dbReference>
<dbReference type="PROSITE" id="PS01244">
    <property type="entry name" value="ACONITASE_2"/>
    <property type="match status" value="1"/>
</dbReference>